<dbReference type="Gene3D" id="3.40.140.10">
    <property type="entry name" value="Cytidine Deaminase, domain 2"/>
    <property type="match status" value="1"/>
</dbReference>
<dbReference type="GO" id="GO:0008237">
    <property type="term" value="F:metallopeptidase activity"/>
    <property type="evidence" value="ECO:0007669"/>
    <property type="project" value="UniProtKB-KW"/>
</dbReference>
<reference evidence="7 8" key="1">
    <citation type="submission" date="2020-03" db="EMBL/GenBank/DDBJ databases">
        <title>Genomic Encyclopedia of Type Strains, Phase IV (KMG-IV): sequencing the most valuable type-strain genomes for metagenomic binning, comparative biology and taxonomic classification.</title>
        <authorList>
            <person name="Goeker M."/>
        </authorList>
    </citation>
    <scope>NUCLEOTIDE SEQUENCE [LARGE SCALE GENOMIC DNA]</scope>
    <source>
        <strain evidence="7 8">DSM 7225</strain>
    </source>
</reference>
<dbReference type="EMBL" id="JAATJB010000002">
    <property type="protein sequence ID" value="NJB96797.1"/>
    <property type="molecule type" value="Genomic_DNA"/>
</dbReference>
<evidence type="ECO:0000256" key="5">
    <source>
        <dbReference type="ARBA" id="ARBA00023049"/>
    </source>
</evidence>
<keyword evidence="3" id="KW-0378">Hydrolase</keyword>
<organism evidence="7 8">
    <name type="scientific">Sphingomonas trueperi</name>
    <dbReference type="NCBI Taxonomy" id="53317"/>
    <lineage>
        <taxon>Bacteria</taxon>
        <taxon>Pseudomonadati</taxon>
        <taxon>Pseudomonadota</taxon>
        <taxon>Alphaproteobacteria</taxon>
        <taxon>Sphingomonadales</taxon>
        <taxon>Sphingomonadaceae</taxon>
        <taxon>Sphingomonas</taxon>
    </lineage>
</organism>
<dbReference type="PROSITE" id="PS01302">
    <property type="entry name" value="UPF0758"/>
    <property type="match status" value="1"/>
</dbReference>
<dbReference type="AlphaFoldDB" id="A0A7X6BCM1"/>
<dbReference type="InterPro" id="IPR037518">
    <property type="entry name" value="MPN"/>
</dbReference>
<dbReference type="Proteomes" id="UP000531251">
    <property type="component" value="Unassembled WGS sequence"/>
</dbReference>
<comment type="caution">
    <text evidence="7">The sequence shown here is derived from an EMBL/GenBank/DDBJ whole genome shotgun (WGS) entry which is preliminary data.</text>
</comment>
<dbReference type="InterPro" id="IPR025657">
    <property type="entry name" value="RadC_JAB"/>
</dbReference>
<dbReference type="InterPro" id="IPR001405">
    <property type="entry name" value="UPF0758"/>
</dbReference>
<sequence>MVLACPDPYILDLPAARALFGRLAEARTEIAAFAYLARNGRLLGMRHLQGAHGDMVDIPVRRVVADALAFDAAAVVMAHNHPSGDPTPSAMDRATTRRLLVALEPVEVRLIDHLVVAQSGTASFRALGWL</sequence>
<keyword evidence="5" id="KW-0482">Metalloprotease</keyword>
<evidence type="ECO:0000256" key="4">
    <source>
        <dbReference type="ARBA" id="ARBA00022833"/>
    </source>
</evidence>
<dbReference type="PROSITE" id="PS50249">
    <property type="entry name" value="MPN"/>
    <property type="match status" value="1"/>
</dbReference>
<dbReference type="Pfam" id="PF04002">
    <property type="entry name" value="RadC"/>
    <property type="match status" value="1"/>
</dbReference>
<keyword evidence="2" id="KW-0479">Metal-binding</keyword>
<protein>
    <submittedName>
        <fullName evidence="7">DNA repair protein RadC</fullName>
    </submittedName>
</protein>
<dbReference type="GO" id="GO:0006508">
    <property type="term" value="P:proteolysis"/>
    <property type="evidence" value="ECO:0007669"/>
    <property type="project" value="UniProtKB-KW"/>
</dbReference>
<evidence type="ECO:0000256" key="2">
    <source>
        <dbReference type="ARBA" id="ARBA00022723"/>
    </source>
</evidence>
<evidence type="ECO:0000313" key="7">
    <source>
        <dbReference type="EMBL" id="NJB96797.1"/>
    </source>
</evidence>
<gene>
    <name evidence="7" type="ORF">GGR89_001097</name>
</gene>
<dbReference type="SUPFAM" id="SSF102712">
    <property type="entry name" value="JAB1/MPN domain"/>
    <property type="match status" value="1"/>
</dbReference>
<dbReference type="PANTHER" id="PTHR30471:SF3">
    <property type="entry name" value="UPF0758 PROTEIN YEES-RELATED"/>
    <property type="match status" value="1"/>
</dbReference>
<dbReference type="GO" id="GO:0046872">
    <property type="term" value="F:metal ion binding"/>
    <property type="evidence" value="ECO:0007669"/>
    <property type="project" value="UniProtKB-KW"/>
</dbReference>
<evidence type="ECO:0000259" key="6">
    <source>
        <dbReference type="PROSITE" id="PS50249"/>
    </source>
</evidence>
<proteinExistence type="predicted"/>
<feature type="domain" description="MPN" evidence="6">
    <location>
        <begin position="8"/>
        <end position="130"/>
    </location>
</feature>
<accession>A0A7X6BCM1</accession>
<evidence type="ECO:0000313" key="8">
    <source>
        <dbReference type="Proteomes" id="UP000531251"/>
    </source>
</evidence>
<name>A0A7X6BCM1_9SPHN</name>
<dbReference type="InterPro" id="IPR020891">
    <property type="entry name" value="UPF0758_CS"/>
</dbReference>
<evidence type="ECO:0000256" key="1">
    <source>
        <dbReference type="ARBA" id="ARBA00022670"/>
    </source>
</evidence>
<keyword evidence="8" id="KW-1185">Reference proteome</keyword>
<keyword evidence="4" id="KW-0862">Zinc</keyword>
<keyword evidence="1" id="KW-0645">Protease</keyword>
<evidence type="ECO:0000256" key="3">
    <source>
        <dbReference type="ARBA" id="ARBA00022801"/>
    </source>
</evidence>
<dbReference type="RefSeq" id="WP_125972715.1">
    <property type="nucleotide sequence ID" value="NZ_BAAADY010000005.1"/>
</dbReference>
<dbReference type="PANTHER" id="PTHR30471">
    <property type="entry name" value="DNA REPAIR PROTEIN RADC"/>
    <property type="match status" value="1"/>
</dbReference>